<accession>A0A8J7PBC8</accession>
<name>A0A8J7PBC8_9BACT</name>
<protein>
    <recommendedName>
        <fullName evidence="3">Nitrogen regulatory protein P-II</fullName>
    </recommendedName>
</protein>
<gene>
    <name evidence="1" type="ORF">J0M35_00010</name>
</gene>
<dbReference type="Proteomes" id="UP000664277">
    <property type="component" value="Unassembled WGS sequence"/>
</dbReference>
<evidence type="ECO:0000313" key="1">
    <source>
        <dbReference type="EMBL" id="MBN8658718.1"/>
    </source>
</evidence>
<dbReference type="GO" id="GO:0030234">
    <property type="term" value="F:enzyme regulator activity"/>
    <property type="evidence" value="ECO:0007669"/>
    <property type="project" value="InterPro"/>
</dbReference>
<evidence type="ECO:0000313" key="2">
    <source>
        <dbReference type="Proteomes" id="UP000664277"/>
    </source>
</evidence>
<proteinExistence type="predicted"/>
<dbReference type="GO" id="GO:0006808">
    <property type="term" value="P:regulation of nitrogen utilization"/>
    <property type="evidence" value="ECO:0007669"/>
    <property type="project" value="InterPro"/>
</dbReference>
<organism evidence="1 2">
    <name type="scientific">Candidatus Obscuribacter phosphatis</name>
    <dbReference type="NCBI Taxonomy" id="1906157"/>
    <lineage>
        <taxon>Bacteria</taxon>
        <taxon>Bacillati</taxon>
        <taxon>Candidatus Melainabacteria</taxon>
        <taxon>Candidatus Obscuribacterales</taxon>
        <taxon>Candidatus Obscuribacteraceae</taxon>
        <taxon>Candidatus Obscuribacter</taxon>
    </lineage>
</organism>
<dbReference type="EMBL" id="JAFLCK010000001">
    <property type="protein sequence ID" value="MBN8658718.1"/>
    <property type="molecule type" value="Genomic_DNA"/>
</dbReference>
<reference evidence="1" key="1">
    <citation type="submission" date="2021-02" db="EMBL/GenBank/DDBJ databases">
        <title>Genome-Resolved Metagenomics of a Microbial Community Performing Photosynthetic Biological Nutrient Removal.</title>
        <authorList>
            <person name="Mcdaniel E.A."/>
        </authorList>
    </citation>
    <scope>NUCLEOTIDE SEQUENCE</scope>
    <source>
        <strain evidence="1">UWPOB_OBS1</strain>
    </source>
</reference>
<dbReference type="InterPro" id="IPR011322">
    <property type="entry name" value="N-reg_PII-like_a/b"/>
</dbReference>
<evidence type="ECO:0008006" key="3">
    <source>
        <dbReference type="Google" id="ProtNLM"/>
    </source>
</evidence>
<dbReference type="AlphaFoldDB" id="A0A8J7PBC8"/>
<dbReference type="Gene3D" id="3.30.70.120">
    <property type="match status" value="1"/>
</dbReference>
<dbReference type="PROSITE" id="PS51343">
    <property type="entry name" value="PII_GLNB_DOM"/>
    <property type="match status" value="1"/>
</dbReference>
<dbReference type="Pfam" id="PF00543">
    <property type="entry name" value="P-II"/>
    <property type="match status" value="1"/>
</dbReference>
<comment type="caution">
    <text evidence="1">The sequence shown here is derived from an EMBL/GenBank/DDBJ whole genome shotgun (WGS) entry which is preliminary data.</text>
</comment>
<dbReference type="InterPro" id="IPR002187">
    <property type="entry name" value="N-reg_PII"/>
</dbReference>
<dbReference type="SUPFAM" id="SSF54913">
    <property type="entry name" value="GlnB-like"/>
    <property type="match status" value="1"/>
</dbReference>
<sequence>MDDLVLHPMKEVKVVVSGEQRKLVTDLLDRIEATGYTIIAITAGKGHGGFQESHFMFGGTESLEMILTVVPEEKVEPILAGLKTLFSHQSGVMFVSDVAVSRREYFGKS</sequence>
<dbReference type="InterPro" id="IPR015867">
    <property type="entry name" value="N-reg_PII/ATP_PRibTrfase_C"/>
</dbReference>